<keyword evidence="3" id="KW-1185">Reference proteome</keyword>
<gene>
    <name evidence="2" type="primary">tssA</name>
    <name evidence="2" type="ORF">GTP27_21400</name>
</gene>
<evidence type="ECO:0000259" key="1">
    <source>
        <dbReference type="Pfam" id="PF06812"/>
    </source>
</evidence>
<evidence type="ECO:0000313" key="3">
    <source>
        <dbReference type="Proteomes" id="UP000478090"/>
    </source>
</evidence>
<sequence>MLNIPQLLQPVSPEQPCGSDLTYSADMDQIAHARQQDDPALDQGVWVTALKQADWPLVVSRCAVLIETRSKDLRLAVWLAEALALTQGPRGLGDGLAVLAGLCEQYWDGLFPLGEEGDYDQRIGNLRWLVNRTPAMLQQWQQAHGTVLHADAEYCTAMLQQLNQVCDARLGMDGPSFAAARDALLALALHGQERAARPIAAAVQDGVAVEKPAGVAGSIQSRQQALSELRRVAAYFRATEPHSPVAYLADKAANWGEMPLHSWLREVITDGGQLSQLETMLGVLATG</sequence>
<accession>A0ABW9VQM6</accession>
<dbReference type="Proteomes" id="UP000478090">
    <property type="component" value="Unassembled WGS sequence"/>
</dbReference>
<reference evidence="2 3" key="1">
    <citation type="submission" date="2019-12" db="EMBL/GenBank/DDBJ databases">
        <title>Novel species isolated from a subtropical stream in China.</title>
        <authorList>
            <person name="Lu H."/>
        </authorList>
    </citation>
    <scope>NUCLEOTIDE SEQUENCE [LARGE SCALE GENOMIC DNA]</scope>
    <source>
        <strain evidence="2 3">CY13W</strain>
    </source>
</reference>
<dbReference type="PANTHER" id="PTHR37951:SF1">
    <property type="entry name" value="TYPE VI SECRETION SYSTEM COMPONENT TSSA1"/>
    <property type="match status" value="1"/>
</dbReference>
<proteinExistence type="predicted"/>
<dbReference type="Pfam" id="PF06812">
    <property type="entry name" value="ImpA_N"/>
    <property type="match status" value="1"/>
</dbReference>
<dbReference type="RefSeq" id="WP_161041127.1">
    <property type="nucleotide sequence ID" value="NZ_WWCM01000024.1"/>
</dbReference>
<dbReference type="PANTHER" id="PTHR37951">
    <property type="entry name" value="CYTOPLASMIC PROTEIN-RELATED"/>
    <property type="match status" value="1"/>
</dbReference>
<dbReference type="NCBIfam" id="TIGR03363">
    <property type="entry name" value="VI_chp_8"/>
    <property type="match status" value="1"/>
</dbReference>
<dbReference type="InterPro" id="IPR017740">
    <property type="entry name" value="TssA-like"/>
</dbReference>
<name>A0ABW9VQM6_9BURK</name>
<feature type="domain" description="ImpA N-terminal" evidence="1">
    <location>
        <begin position="8"/>
        <end position="130"/>
    </location>
</feature>
<organism evidence="2 3">
    <name type="scientific">Duganella qianjiadongensis</name>
    <dbReference type="NCBI Taxonomy" id="2692176"/>
    <lineage>
        <taxon>Bacteria</taxon>
        <taxon>Pseudomonadati</taxon>
        <taxon>Pseudomonadota</taxon>
        <taxon>Betaproteobacteria</taxon>
        <taxon>Burkholderiales</taxon>
        <taxon>Oxalobacteraceae</taxon>
        <taxon>Telluria group</taxon>
        <taxon>Duganella</taxon>
    </lineage>
</organism>
<protein>
    <submittedName>
        <fullName evidence="2">Type VI secretion system protein TssA</fullName>
    </submittedName>
</protein>
<comment type="caution">
    <text evidence="2">The sequence shown here is derived from an EMBL/GenBank/DDBJ whole genome shotgun (WGS) entry which is preliminary data.</text>
</comment>
<dbReference type="EMBL" id="WWCM01000024">
    <property type="protein sequence ID" value="MYM41864.1"/>
    <property type="molecule type" value="Genomic_DNA"/>
</dbReference>
<evidence type="ECO:0000313" key="2">
    <source>
        <dbReference type="EMBL" id="MYM41864.1"/>
    </source>
</evidence>
<dbReference type="InterPro" id="IPR010657">
    <property type="entry name" value="ImpA_N"/>
</dbReference>